<dbReference type="AlphaFoldDB" id="A0A090Q8R2"/>
<accession>A0A090Q8R2</accession>
<sequence>MKNQISTLLIILVSSLIYSQTEYVEKYDNGQIKIQGFLIDSVLTGKFTEYYKSGQIKTTGEYKNCEYETNHTRIYLGGCGVGNNSSFRKGKKDGEWKHYFENGILKSKTSYFCGLKQGNFFYYHENGTVFFIDFYTADTLMGTQMFYENGQLKLVSTYSYEYSKYDEHDLKRTVETEYYKDGSCKIQRVIQELKNNVEKENYKEYYPNGFLKTDSQIINHDKNGIYREYYENGNTKYEGFFKDDQPIDKEYFYNSNGEVIKVLTWKDGKIIETEIRNARG</sequence>
<dbReference type="Proteomes" id="UP000029221">
    <property type="component" value="Unassembled WGS sequence"/>
</dbReference>
<organism evidence="1 2">
    <name type="scientific">Nonlabens tegetincola</name>
    <dbReference type="NCBI Taxonomy" id="323273"/>
    <lineage>
        <taxon>Bacteria</taxon>
        <taxon>Pseudomonadati</taxon>
        <taxon>Bacteroidota</taxon>
        <taxon>Flavobacteriia</taxon>
        <taxon>Flavobacteriales</taxon>
        <taxon>Flavobacteriaceae</taxon>
        <taxon>Nonlabens</taxon>
    </lineage>
</organism>
<dbReference type="EMBL" id="BBML01000009">
    <property type="protein sequence ID" value="GAK98158.1"/>
    <property type="molecule type" value="Genomic_DNA"/>
</dbReference>
<dbReference type="Gene3D" id="2.20.110.10">
    <property type="entry name" value="Histone H3 K4-specific methyltransferase SET7/9 N-terminal domain"/>
    <property type="match status" value="2"/>
</dbReference>
<comment type="caution">
    <text evidence="1">The sequence shown here is derived from an EMBL/GenBank/DDBJ whole genome shotgun (WGS) entry which is preliminary data.</text>
</comment>
<evidence type="ECO:0000313" key="1">
    <source>
        <dbReference type="EMBL" id="GAK98158.1"/>
    </source>
</evidence>
<gene>
    <name evidence="1" type="ORF">JCM19294_791</name>
</gene>
<dbReference type="eggNOG" id="COG2849">
    <property type="taxonomic scope" value="Bacteria"/>
</dbReference>
<proteinExistence type="predicted"/>
<protein>
    <submittedName>
        <fullName evidence="1">Uncharacterized protein</fullName>
    </submittedName>
</protein>
<reference evidence="1" key="1">
    <citation type="journal article" date="2014" name="Genome Announc.">
        <title>Draft Genome Sequences of Marine Flavobacterium Nonlabens Strains NR17, NR24, NR27, NR32, NR33, and Ara13.</title>
        <authorList>
            <person name="Nakanishi M."/>
            <person name="Meirelles P."/>
            <person name="Suzuki R."/>
            <person name="Takatani N."/>
            <person name="Mino S."/>
            <person name="Suda W."/>
            <person name="Oshima K."/>
            <person name="Hattori M."/>
            <person name="Ohkuma M."/>
            <person name="Hosokawa M."/>
            <person name="Miyashita K."/>
            <person name="Thompson F.L."/>
            <person name="Niwa A."/>
            <person name="Sawabe T."/>
            <person name="Sawabe T."/>
        </authorList>
    </citation>
    <scope>NUCLEOTIDE SEQUENCE [LARGE SCALE GENOMIC DNA]</scope>
    <source>
        <strain evidence="1">JCM 19294</strain>
    </source>
</reference>
<evidence type="ECO:0000313" key="2">
    <source>
        <dbReference type="Proteomes" id="UP000029221"/>
    </source>
</evidence>
<keyword evidence="2" id="KW-1185">Reference proteome</keyword>
<name>A0A090Q8R2_9FLAO</name>
<dbReference type="RefSeq" id="WP_042280222.1">
    <property type="nucleotide sequence ID" value="NZ_BBML01000009.1"/>
</dbReference>
<dbReference type="Pfam" id="PF07661">
    <property type="entry name" value="MORN_2"/>
    <property type="match status" value="4"/>
</dbReference>
<dbReference type="Gene3D" id="3.90.930.1">
    <property type="match status" value="1"/>
</dbReference>
<dbReference type="InterPro" id="IPR011652">
    <property type="entry name" value="MORN_2"/>
</dbReference>
<dbReference type="SUPFAM" id="SSF82185">
    <property type="entry name" value="Histone H3 K4-specific methyltransferase SET7/9 N-terminal domain"/>
    <property type="match status" value="3"/>
</dbReference>